<reference evidence="2" key="1">
    <citation type="submission" date="2023-03" db="EMBL/GenBank/DDBJ databases">
        <title>Actinorhabdospora filicis NBRC 111898.</title>
        <authorList>
            <person name="Ichikawa N."/>
            <person name="Sato H."/>
            <person name="Tonouchi N."/>
        </authorList>
    </citation>
    <scope>NUCLEOTIDE SEQUENCE</scope>
    <source>
        <strain evidence="2">NBRC 111898</strain>
    </source>
</reference>
<sequence length="404" mass="43356">MADTTRPGRAWIIQMSLRDHGEGHRVATPLELLFDLSFVVAVAQAALQLEHGLAEGHTWQGIGTYLMIFAAIWWAWMNFTWFANAFDTDDVPYRLLTLLQIAGSLGLAAGIPAMAHMDFTVGVISYVVMRIAYVLQWARARGHAQGRMRAVATRMIISVTLVQLGWVAYLAVPHDLQIPLFIALFALDVLCPAISGWDIRLGGHRHHIAERYGLFTIIVLGESITAATIAISNGVDKGGPLADLLVLAAGGLLIVFAIWWLYFDYQGTGAVGRDWWRQFLWGYGHYFIFAAVAAVGAGLALAAGQLTGHATEDAGGLPAWGLALAIAVPVAVFLGMSALFDTVAEGNCDTRRLVSTLITAAAVLAACALAPAIGLPWTIVVIGTLMALLTAGEVIAAHRRHALT</sequence>
<dbReference type="PANTHER" id="PTHR36840">
    <property type="entry name" value="BLL5714 PROTEIN"/>
    <property type="match status" value="1"/>
</dbReference>
<feature type="transmembrane region" description="Helical" evidence="1">
    <location>
        <begin position="212"/>
        <end position="232"/>
    </location>
</feature>
<dbReference type="EMBL" id="BSTX01000002">
    <property type="protein sequence ID" value="GLZ78806.1"/>
    <property type="molecule type" value="Genomic_DNA"/>
</dbReference>
<dbReference type="Proteomes" id="UP001165079">
    <property type="component" value="Unassembled WGS sequence"/>
</dbReference>
<evidence type="ECO:0000313" key="3">
    <source>
        <dbReference type="Proteomes" id="UP001165079"/>
    </source>
</evidence>
<accession>A0A9W6SQB9</accession>
<feature type="transmembrane region" description="Helical" evidence="1">
    <location>
        <begin position="319"/>
        <end position="340"/>
    </location>
</feature>
<keyword evidence="1" id="KW-0472">Membrane</keyword>
<feature type="transmembrane region" description="Helical" evidence="1">
    <location>
        <begin position="244"/>
        <end position="263"/>
    </location>
</feature>
<dbReference type="PANTHER" id="PTHR36840:SF1">
    <property type="entry name" value="BLL5714 PROTEIN"/>
    <property type="match status" value="1"/>
</dbReference>
<dbReference type="Pfam" id="PF06772">
    <property type="entry name" value="LtrA"/>
    <property type="match status" value="1"/>
</dbReference>
<feature type="transmembrane region" description="Helical" evidence="1">
    <location>
        <begin position="178"/>
        <end position="200"/>
    </location>
</feature>
<dbReference type="RefSeq" id="WP_285663945.1">
    <property type="nucleotide sequence ID" value="NZ_BSTX01000002.1"/>
</dbReference>
<organism evidence="2 3">
    <name type="scientific">Actinorhabdospora filicis</name>
    <dbReference type="NCBI Taxonomy" id="1785913"/>
    <lineage>
        <taxon>Bacteria</taxon>
        <taxon>Bacillati</taxon>
        <taxon>Actinomycetota</taxon>
        <taxon>Actinomycetes</taxon>
        <taxon>Micromonosporales</taxon>
        <taxon>Micromonosporaceae</taxon>
        <taxon>Actinorhabdospora</taxon>
    </lineage>
</organism>
<keyword evidence="1" id="KW-1133">Transmembrane helix</keyword>
<name>A0A9W6SQB9_9ACTN</name>
<protein>
    <submittedName>
        <fullName evidence="2">Membrane protein</fullName>
    </submittedName>
</protein>
<feature type="transmembrane region" description="Helical" evidence="1">
    <location>
        <begin position="379"/>
        <end position="397"/>
    </location>
</feature>
<feature type="transmembrane region" description="Helical" evidence="1">
    <location>
        <begin position="352"/>
        <end position="373"/>
    </location>
</feature>
<dbReference type="AlphaFoldDB" id="A0A9W6SQB9"/>
<feature type="transmembrane region" description="Helical" evidence="1">
    <location>
        <begin position="150"/>
        <end position="172"/>
    </location>
</feature>
<evidence type="ECO:0000256" key="1">
    <source>
        <dbReference type="SAM" id="Phobius"/>
    </source>
</evidence>
<feature type="transmembrane region" description="Helical" evidence="1">
    <location>
        <begin position="62"/>
        <end position="83"/>
    </location>
</feature>
<keyword evidence="1" id="KW-0812">Transmembrane</keyword>
<comment type="caution">
    <text evidence="2">The sequence shown here is derived from an EMBL/GenBank/DDBJ whole genome shotgun (WGS) entry which is preliminary data.</text>
</comment>
<gene>
    <name evidence="2" type="ORF">Afil01_36130</name>
</gene>
<feature type="transmembrane region" description="Helical" evidence="1">
    <location>
        <begin position="283"/>
        <end position="307"/>
    </location>
</feature>
<proteinExistence type="predicted"/>
<evidence type="ECO:0000313" key="2">
    <source>
        <dbReference type="EMBL" id="GLZ78806.1"/>
    </source>
</evidence>
<dbReference type="InterPro" id="IPR010640">
    <property type="entry name" value="Low_temperature_requirement_A"/>
</dbReference>
<keyword evidence="3" id="KW-1185">Reference proteome</keyword>